<keyword evidence="1" id="KW-0802">TPR repeat</keyword>
<keyword evidence="3" id="KW-0472">Membrane</keyword>
<evidence type="ECO:0000256" key="1">
    <source>
        <dbReference type="PROSITE-ProRule" id="PRU00339"/>
    </source>
</evidence>
<feature type="transmembrane region" description="Helical" evidence="3">
    <location>
        <begin position="15"/>
        <end position="35"/>
    </location>
</feature>
<proteinExistence type="predicted"/>
<gene>
    <name evidence="4" type="ORF">DSM19430T_04660</name>
</gene>
<protein>
    <recommendedName>
        <fullName evidence="6">Tetratricopeptide repeat protein</fullName>
    </recommendedName>
</protein>
<dbReference type="AlphaFoldDB" id="A0A7J0BRH1"/>
<feature type="compositionally biased region" description="Basic and acidic residues" evidence="2">
    <location>
        <begin position="184"/>
        <end position="199"/>
    </location>
</feature>
<evidence type="ECO:0000256" key="3">
    <source>
        <dbReference type="SAM" id="Phobius"/>
    </source>
</evidence>
<evidence type="ECO:0000256" key="2">
    <source>
        <dbReference type="SAM" id="MobiDB-lite"/>
    </source>
</evidence>
<dbReference type="InterPro" id="IPR019734">
    <property type="entry name" value="TPR_rpt"/>
</dbReference>
<dbReference type="PROSITE" id="PS50005">
    <property type="entry name" value="TPR"/>
    <property type="match status" value="1"/>
</dbReference>
<dbReference type="Gene3D" id="1.25.40.10">
    <property type="entry name" value="Tetratricopeptide repeat domain"/>
    <property type="match status" value="1"/>
</dbReference>
<reference evidence="4 5" key="1">
    <citation type="submission" date="2020-05" db="EMBL/GenBank/DDBJ databases">
        <title>Draft genome sequence of Desulfovibrio psychrotolerans JS1T.</title>
        <authorList>
            <person name="Ueno A."/>
            <person name="Tamazawa S."/>
            <person name="Tamamura S."/>
            <person name="Murakami T."/>
            <person name="Kiyama T."/>
            <person name="Inomata H."/>
            <person name="Amano Y."/>
            <person name="Miyakawa K."/>
            <person name="Tamaki H."/>
            <person name="Naganuma T."/>
            <person name="Kaneko K."/>
        </authorList>
    </citation>
    <scope>NUCLEOTIDE SEQUENCE [LARGE SCALE GENOMIC DNA]</scope>
    <source>
        <strain evidence="4 5">JS1</strain>
    </source>
</reference>
<dbReference type="Pfam" id="PF13174">
    <property type="entry name" value="TPR_6"/>
    <property type="match status" value="2"/>
</dbReference>
<dbReference type="RefSeq" id="WP_174408456.1">
    <property type="nucleotide sequence ID" value="NZ_BLVP01000001.1"/>
</dbReference>
<organism evidence="4 5">
    <name type="scientific">Desulfovibrio psychrotolerans</name>
    <dbReference type="NCBI Taxonomy" id="415242"/>
    <lineage>
        <taxon>Bacteria</taxon>
        <taxon>Pseudomonadati</taxon>
        <taxon>Thermodesulfobacteriota</taxon>
        <taxon>Desulfovibrionia</taxon>
        <taxon>Desulfovibrionales</taxon>
        <taxon>Desulfovibrionaceae</taxon>
        <taxon>Desulfovibrio</taxon>
    </lineage>
</organism>
<evidence type="ECO:0008006" key="6">
    <source>
        <dbReference type="Google" id="ProtNLM"/>
    </source>
</evidence>
<comment type="caution">
    <text evidence="4">The sequence shown here is derived from an EMBL/GenBank/DDBJ whole genome shotgun (WGS) entry which is preliminary data.</text>
</comment>
<dbReference type="InterPro" id="IPR011990">
    <property type="entry name" value="TPR-like_helical_dom_sf"/>
</dbReference>
<dbReference type="Proteomes" id="UP000503820">
    <property type="component" value="Unassembled WGS sequence"/>
</dbReference>
<feature type="repeat" description="TPR" evidence="1">
    <location>
        <begin position="82"/>
        <end position="115"/>
    </location>
</feature>
<sequence length="199" mass="22353">MKNNSTAHSVHGGKMIVLALLGVSLLAILVTSFVYRTMHPHITEVVREQPPAQMPQNGAQQGASTEELAHLMALMQEDPNNPDVLKQISDLFIRTKDWERALFFLQKAMVATPSDPQILYMHGIVLFNQDKPEEAAAAFESLLAIEDDASARYNLGIIYKHFLKQPEKAQEHFSALLANDNAEPELKQRAQQELETEHK</sequence>
<dbReference type="EMBL" id="BLVP01000001">
    <property type="protein sequence ID" value="GFM35782.1"/>
    <property type="molecule type" value="Genomic_DNA"/>
</dbReference>
<dbReference type="SUPFAM" id="SSF48452">
    <property type="entry name" value="TPR-like"/>
    <property type="match status" value="1"/>
</dbReference>
<accession>A0A7J0BRH1</accession>
<feature type="region of interest" description="Disordered" evidence="2">
    <location>
        <begin position="180"/>
        <end position="199"/>
    </location>
</feature>
<name>A0A7J0BRH1_9BACT</name>
<keyword evidence="5" id="KW-1185">Reference proteome</keyword>
<keyword evidence="3" id="KW-0812">Transmembrane</keyword>
<keyword evidence="3" id="KW-1133">Transmembrane helix</keyword>
<evidence type="ECO:0000313" key="4">
    <source>
        <dbReference type="EMBL" id="GFM35782.1"/>
    </source>
</evidence>
<evidence type="ECO:0000313" key="5">
    <source>
        <dbReference type="Proteomes" id="UP000503820"/>
    </source>
</evidence>